<dbReference type="EMBL" id="CAXDID020000256">
    <property type="protein sequence ID" value="CAL6065587.1"/>
    <property type="molecule type" value="Genomic_DNA"/>
</dbReference>
<evidence type="ECO:0000313" key="1">
    <source>
        <dbReference type="EMBL" id="CAI9947115.1"/>
    </source>
</evidence>
<dbReference type="Proteomes" id="UP001642409">
    <property type="component" value="Unassembled WGS sequence"/>
</dbReference>
<evidence type="ECO:0000313" key="3">
    <source>
        <dbReference type="Proteomes" id="UP001642409"/>
    </source>
</evidence>
<proteinExistence type="predicted"/>
<dbReference type="AlphaFoldDB" id="A0AA86PVH9"/>
<protein>
    <submittedName>
        <fullName evidence="2">Hypothetical_protein</fullName>
    </submittedName>
</protein>
<dbReference type="EMBL" id="CATOUU010000773">
    <property type="protein sequence ID" value="CAI9947115.1"/>
    <property type="molecule type" value="Genomic_DNA"/>
</dbReference>
<gene>
    <name evidence="1" type="ORF">HINF_LOCUS34760</name>
    <name evidence="2" type="ORF">HINF_LOCUS51911</name>
</gene>
<name>A0AA86PVH9_9EUKA</name>
<reference evidence="1" key="1">
    <citation type="submission" date="2023-06" db="EMBL/GenBank/DDBJ databases">
        <authorList>
            <person name="Kurt Z."/>
        </authorList>
    </citation>
    <scope>NUCLEOTIDE SEQUENCE</scope>
</reference>
<accession>A0AA86PVH9</accession>
<sequence length="267" mass="30469">MNEPYLNEPYLPQLRETGIMFHYFGLLRPLDFSKESQTSRRHWERAGQQESTMTNEYISTIWPAGSLRNGTHLSFHWTLSSRLFWVSLASTCTHSRPLVRQVRLYFELLVLRVIVLSSSLISLMAETIASTALVCPKHAVLSLSVLTSISGAAGSFCWHLSSSFVRSGMRETLLICNKYTFIQLSENETQTTLLGKQVRTIYFRDRWLWLWQVEPASIGETGSKSTSRNWKNISLFSSASTAGFLERKLNFSKTSGTSWLTGIEYDK</sequence>
<organism evidence="1">
    <name type="scientific">Hexamita inflata</name>
    <dbReference type="NCBI Taxonomy" id="28002"/>
    <lineage>
        <taxon>Eukaryota</taxon>
        <taxon>Metamonada</taxon>
        <taxon>Diplomonadida</taxon>
        <taxon>Hexamitidae</taxon>
        <taxon>Hexamitinae</taxon>
        <taxon>Hexamita</taxon>
    </lineage>
</organism>
<keyword evidence="3" id="KW-1185">Reference proteome</keyword>
<comment type="caution">
    <text evidence="1">The sequence shown here is derived from an EMBL/GenBank/DDBJ whole genome shotgun (WGS) entry which is preliminary data.</text>
</comment>
<evidence type="ECO:0000313" key="2">
    <source>
        <dbReference type="EMBL" id="CAL6065587.1"/>
    </source>
</evidence>
<reference evidence="2 3" key="2">
    <citation type="submission" date="2024-07" db="EMBL/GenBank/DDBJ databases">
        <authorList>
            <person name="Akdeniz Z."/>
        </authorList>
    </citation>
    <scope>NUCLEOTIDE SEQUENCE [LARGE SCALE GENOMIC DNA]</scope>
</reference>